<feature type="transmembrane region" description="Helical" evidence="1">
    <location>
        <begin position="42"/>
        <end position="64"/>
    </location>
</feature>
<dbReference type="AlphaFoldDB" id="X6LUT1"/>
<comment type="caution">
    <text evidence="2">The sequence shown here is derived from an EMBL/GenBank/DDBJ whole genome shotgun (WGS) entry which is preliminary data.</text>
</comment>
<keyword evidence="3" id="KW-1185">Reference proteome</keyword>
<accession>X6LUT1</accession>
<name>X6LUT1_RETFI</name>
<keyword evidence="1" id="KW-1133">Transmembrane helix</keyword>
<proteinExistence type="predicted"/>
<evidence type="ECO:0000256" key="1">
    <source>
        <dbReference type="SAM" id="Phobius"/>
    </source>
</evidence>
<dbReference type="Proteomes" id="UP000023152">
    <property type="component" value="Unassembled WGS sequence"/>
</dbReference>
<protein>
    <submittedName>
        <fullName evidence="2">Uncharacterized protein</fullName>
    </submittedName>
</protein>
<dbReference type="EMBL" id="ASPP01029302">
    <property type="protein sequence ID" value="ETO04480.1"/>
    <property type="molecule type" value="Genomic_DNA"/>
</dbReference>
<gene>
    <name evidence="2" type="ORF">RFI_32915</name>
</gene>
<sequence length="325" mass="36951">MVILLALFCFHHLFILVAKKKKKKKEIAFQKTIFNIKRWQRYSYWTLVAVCSILYTVLVSLMSATPNMCATQLTVRDFNPFHGRSLYTCAGYVVHYKCFLSFLKEECKIYLGLGVLCLSLVNTYLSYGYIIRLLRLILLFLFVIHSEQHKVYKIERSCVIAITSVFSTVFCLGFAAALTDVGYLAIPWDICLNGIRCIFECSFFFLLDRTNIDFCICMLCAFKFGDIVFNTLFGCCMKALNKRAGIINTTLASRSGKVATKTDITNTSTNKSKNYNKSPHLFVTSADKHVDHINLSEIREADQNGDQIAIPKVITNHVDDSSVQT</sequence>
<keyword evidence="1" id="KW-0472">Membrane</keyword>
<reference evidence="2 3" key="1">
    <citation type="journal article" date="2013" name="Curr. Biol.">
        <title>The Genome of the Foraminiferan Reticulomyxa filosa.</title>
        <authorList>
            <person name="Glockner G."/>
            <person name="Hulsmann N."/>
            <person name="Schleicher M."/>
            <person name="Noegel A.A."/>
            <person name="Eichinger L."/>
            <person name="Gallinger C."/>
            <person name="Pawlowski J."/>
            <person name="Sierra R."/>
            <person name="Euteneuer U."/>
            <person name="Pillet L."/>
            <person name="Moustafa A."/>
            <person name="Platzer M."/>
            <person name="Groth M."/>
            <person name="Szafranski K."/>
            <person name="Schliwa M."/>
        </authorList>
    </citation>
    <scope>NUCLEOTIDE SEQUENCE [LARGE SCALE GENOMIC DNA]</scope>
</reference>
<evidence type="ECO:0000313" key="3">
    <source>
        <dbReference type="Proteomes" id="UP000023152"/>
    </source>
</evidence>
<keyword evidence="1" id="KW-0812">Transmembrane</keyword>
<feature type="transmembrane region" description="Helical" evidence="1">
    <location>
        <begin position="214"/>
        <end position="233"/>
    </location>
</feature>
<evidence type="ECO:0000313" key="2">
    <source>
        <dbReference type="EMBL" id="ETO04480.1"/>
    </source>
</evidence>
<feature type="transmembrane region" description="Helical" evidence="1">
    <location>
        <begin position="157"/>
        <end position="179"/>
    </location>
</feature>
<organism evidence="2 3">
    <name type="scientific">Reticulomyxa filosa</name>
    <dbReference type="NCBI Taxonomy" id="46433"/>
    <lineage>
        <taxon>Eukaryota</taxon>
        <taxon>Sar</taxon>
        <taxon>Rhizaria</taxon>
        <taxon>Retaria</taxon>
        <taxon>Foraminifera</taxon>
        <taxon>Monothalamids</taxon>
        <taxon>Reticulomyxidae</taxon>
        <taxon>Reticulomyxa</taxon>
    </lineage>
</organism>